<evidence type="ECO:0000313" key="2">
    <source>
        <dbReference type="Proteomes" id="UP000619838"/>
    </source>
</evidence>
<comment type="caution">
    <text evidence="1">The sequence shown here is derived from an EMBL/GenBank/DDBJ whole genome shotgun (WGS) entry which is preliminary data.</text>
</comment>
<proteinExistence type="predicted"/>
<gene>
    <name evidence="1" type="ORF">INT08_08180</name>
</gene>
<name>A0ABR9XT42_9CHLB</name>
<organism evidence="1 2">
    <name type="scientific">Prosthecochloris ethylica</name>
    <dbReference type="NCBI Taxonomy" id="2743976"/>
    <lineage>
        <taxon>Bacteria</taxon>
        <taxon>Pseudomonadati</taxon>
        <taxon>Chlorobiota</taxon>
        <taxon>Chlorobiia</taxon>
        <taxon>Chlorobiales</taxon>
        <taxon>Chlorobiaceae</taxon>
        <taxon>Prosthecochloris</taxon>
    </lineage>
</organism>
<evidence type="ECO:0000313" key="1">
    <source>
        <dbReference type="EMBL" id="MBF0637145.1"/>
    </source>
</evidence>
<dbReference type="EMBL" id="JADGII010000012">
    <property type="protein sequence ID" value="MBF0637145.1"/>
    <property type="molecule type" value="Genomic_DNA"/>
</dbReference>
<dbReference type="Proteomes" id="UP000619838">
    <property type="component" value="Unassembled WGS sequence"/>
</dbReference>
<keyword evidence="2" id="KW-1185">Reference proteome</keyword>
<accession>A0ABR9XT42</accession>
<sequence>MLKNFSDSTLFAVYMDGKKLGDYQVPAVNDELGVFCDNVGRKLVRDLLL</sequence>
<reference evidence="1 2" key="1">
    <citation type="journal article" date="2020" name="Microorganisms">
        <title>Simultaneous Genome Sequencing of Prosthecochloris ethylica and Desulfuromonas acetoxidans within a Syntrophic Mixture Reveals Unique Pili and Protein Interactions.</title>
        <authorList>
            <person name="Kyndt J.A."/>
            <person name="Van Beeumen J.J."/>
            <person name="Meyer T.E."/>
        </authorList>
    </citation>
    <scope>NUCLEOTIDE SEQUENCE [LARGE SCALE GENOMIC DNA]</scope>
    <source>
        <strain evidence="1 2">N3</strain>
    </source>
</reference>
<dbReference type="RefSeq" id="WP_158596358.1">
    <property type="nucleotide sequence ID" value="NZ_JABVZQ010000001.1"/>
</dbReference>
<protein>
    <submittedName>
        <fullName evidence="1">Uncharacterized protein</fullName>
    </submittedName>
</protein>